<evidence type="ECO:0000256" key="1">
    <source>
        <dbReference type="SAM" id="MobiDB-lite"/>
    </source>
</evidence>
<feature type="region of interest" description="Disordered" evidence="1">
    <location>
        <begin position="1"/>
        <end position="54"/>
    </location>
</feature>
<gene>
    <name evidence="2" type="ORF">CYMTET_30827</name>
</gene>
<feature type="compositionally biased region" description="Acidic residues" evidence="1">
    <location>
        <begin position="14"/>
        <end position="24"/>
    </location>
</feature>
<evidence type="ECO:0000313" key="2">
    <source>
        <dbReference type="EMBL" id="KAK3260202.1"/>
    </source>
</evidence>
<keyword evidence="3" id="KW-1185">Reference proteome</keyword>
<protein>
    <submittedName>
        <fullName evidence="2">Uncharacterized protein</fullName>
    </submittedName>
</protein>
<name>A0AAE0FIC1_9CHLO</name>
<feature type="compositionally biased region" description="Polar residues" evidence="1">
    <location>
        <begin position="27"/>
        <end position="54"/>
    </location>
</feature>
<dbReference type="Proteomes" id="UP001190700">
    <property type="component" value="Unassembled WGS sequence"/>
</dbReference>
<feature type="compositionally biased region" description="Basic residues" evidence="1">
    <location>
        <begin position="168"/>
        <end position="181"/>
    </location>
</feature>
<sequence length="302" mass="32209">MRGPSSGFAALADCDPEALLEEEETRASAQAGSRITDTSKAASRGNNSSPSSCGRTPNIYWCALTPEELRVHPRYDALPAVSEVTIDGTESYRRVRQDSKEWAELHAGVLTTGLLSDALGLREKAAGKRLGTSKGELGHHRLLAAFRHLRRGVADAPEPVGGPALHRPSSKSARRKGKRTHVTGGDRMPTWESCVAASGESWLSTSTALAEQGVGQVRCGWGNAQEPSTVYSLLHHFGESMVEEVGLCMLTPEGLRQQLGDRTPTGSLPPLGASPDGNLLSSTMRSCRPLAFLDSALPSFIV</sequence>
<accession>A0AAE0FIC1</accession>
<feature type="region of interest" description="Disordered" evidence="1">
    <location>
        <begin position="156"/>
        <end position="190"/>
    </location>
</feature>
<comment type="caution">
    <text evidence="2">The sequence shown here is derived from an EMBL/GenBank/DDBJ whole genome shotgun (WGS) entry which is preliminary data.</text>
</comment>
<reference evidence="2 3" key="1">
    <citation type="journal article" date="2015" name="Genome Biol. Evol.">
        <title>Comparative Genomics of a Bacterivorous Green Alga Reveals Evolutionary Causalities and Consequences of Phago-Mixotrophic Mode of Nutrition.</title>
        <authorList>
            <person name="Burns J.A."/>
            <person name="Paasch A."/>
            <person name="Narechania A."/>
            <person name="Kim E."/>
        </authorList>
    </citation>
    <scope>NUCLEOTIDE SEQUENCE [LARGE SCALE GENOMIC DNA]</scope>
    <source>
        <strain evidence="2 3">PLY_AMNH</strain>
    </source>
</reference>
<proteinExistence type="predicted"/>
<organism evidence="2 3">
    <name type="scientific">Cymbomonas tetramitiformis</name>
    <dbReference type="NCBI Taxonomy" id="36881"/>
    <lineage>
        <taxon>Eukaryota</taxon>
        <taxon>Viridiplantae</taxon>
        <taxon>Chlorophyta</taxon>
        <taxon>Pyramimonadophyceae</taxon>
        <taxon>Pyramimonadales</taxon>
        <taxon>Pyramimonadaceae</taxon>
        <taxon>Cymbomonas</taxon>
    </lineage>
</organism>
<evidence type="ECO:0000313" key="3">
    <source>
        <dbReference type="Proteomes" id="UP001190700"/>
    </source>
</evidence>
<dbReference type="EMBL" id="LGRX02018020">
    <property type="protein sequence ID" value="KAK3260202.1"/>
    <property type="molecule type" value="Genomic_DNA"/>
</dbReference>
<dbReference type="AlphaFoldDB" id="A0AAE0FIC1"/>